<evidence type="ECO:0000313" key="2">
    <source>
        <dbReference type="Proteomes" id="UP000015531"/>
    </source>
</evidence>
<dbReference type="Proteomes" id="UP000015531">
    <property type="component" value="Unassembled WGS sequence"/>
</dbReference>
<reference evidence="1 2" key="1">
    <citation type="journal article" date="2013" name="Genome Announc.">
        <title>Draft Genome Sequence of Sphingobium lactosutens Strain DS20T, Isolated from a Hexachlorocyclohexane Dumpsite.</title>
        <authorList>
            <person name="Kumar R."/>
            <person name="Dwivedi V."/>
            <person name="Negi V."/>
            <person name="Khurana J.P."/>
            <person name="Lal R."/>
        </authorList>
    </citation>
    <scope>NUCLEOTIDE SEQUENCE [LARGE SCALE GENOMIC DNA]</scope>
    <source>
        <strain evidence="1 2">DS20</strain>
    </source>
</reference>
<gene>
    <name evidence="1" type="ORF">RLDS_13475</name>
</gene>
<dbReference type="AlphaFoldDB" id="T0IRF2"/>
<keyword evidence="2" id="KW-1185">Reference proteome</keyword>
<accession>T0IRF2</accession>
<proteinExistence type="predicted"/>
<name>T0IRF2_9SPHN</name>
<protein>
    <submittedName>
        <fullName evidence="1">Uncharacterized protein</fullName>
    </submittedName>
</protein>
<sequence length="62" mass="6748">MLQRSKNHIQGTAMFSLIALYFAYRRDVVTAERHMAALTPAAAPVAQDARPVVLDTPLPLAA</sequence>
<dbReference type="eggNOG" id="ENOG50311C0">
    <property type="taxonomic scope" value="Bacteria"/>
</dbReference>
<organism evidence="1 2">
    <name type="scientific">Sphingobium lactosutens DS20</name>
    <dbReference type="NCBI Taxonomy" id="1331060"/>
    <lineage>
        <taxon>Bacteria</taxon>
        <taxon>Pseudomonadati</taxon>
        <taxon>Pseudomonadota</taxon>
        <taxon>Alphaproteobacteria</taxon>
        <taxon>Sphingomonadales</taxon>
        <taxon>Sphingomonadaceae</taxon>
        <taxon>Sphingobium</taxon>
    </lineage>
</organism>
<comment type="caution">
    <text evidence="1">The sequence shown here is derived from an EMBL/GenBank/DDBJ whole genome shotgun (WGS) entry which is preliminary data.</text>
</comment>
<dbReference type="EMBL" id="ATDP01000091">
    <property type="protein sequence ID" value="EQB14405.1"/>
    <property type="molecule type" value="Genomic_DNA"/>
</dbReference>
<evidence type="ECO:0000313" key="1">
    <source>
        <dbReference type="EMBL" id="EQB14405.1"/>
    </source>
</evidence>
<dbReference type="PATRIC" id="fig|1331060.3.peg.2568"/>